<dbReference type="SUPFAM" id="SSF81901">
    <property type="entry name" value="HCP-like"/>
    <property type="match status" value="1"/>
</dbReference>
<keyword evidence="1" id="KW-0472">Membrane</keyword>
<gene>
    <name evidence="2" type="ORF">MB824_11405</name>
</gene>
<protein>
    <recommendedName>
        <fullName evidence="4">Sel1 repeat</fullName>
    </recommendedName>
</protein>
<evidence type="ECO:0000313" key="3">
    <source>
        <dbReference type="Proteomes" id="UP001298424"/>
    </source>
</evidence>
<dbReference type="Proteomes" id="UP001298424">
    <property type="component" value="Unassembled WGS sequence"/>
</dbReference>
<evidence type="ECO:0000256" key="1">
    <source>
        <dbReference type="SAM" id="Phobius"/>
    </source>
</evidence>
<dbReference type="EMBL" id="JAKOOW010000078">
    <property type="protein sequence ID" value="MCG6505092.1"/>
    <property type="molecule type" value="Genomic_DNA"/>
</dbReference>
<organism evidence="2 3">
    <name type="scientific">Kingella pumchi</name>
    <dbReference type="NCBI Taxonomy" id="2779506"/>
    <lineage>
        <taxon>Bacteria</taxon>
        <taxon>Pseudomonadati</taxon>
        <taxon>Pseudomonadota</taxon>
        <taxon>Betaproteobacteria</taxon>
        <taxon>Neisseriales</taxon>
        <taxon>Neisseriaceae</taxon>
        <taxon>Kingella</taxon>
    </lineage>
</organism>
<dbReference type="RefSeq" id="WP_238748659.1">
    <property type="nucleotide sequence ID" value="NZ_JAKOOW010000078.1"/>
</dbReference>
<name>A0ABS9NQL7_9NEIS</name>
<evidence type="ECO:0008006" key="4">
    <source>
        <dbReference type="Google" id="ProtNLM"/>
    </source>
</evidence>
<dbReference type="SMART" id="SM00671">
    <property type="entry name" value="SEL1"/>
    <property type="match status" value="1"/>
</dbReference>
<sequence length="551" mass="58746">MLNAADFPATLPVCADAVAHTPQHDLPYLQILPPFELLASPLYAQIDALARLYTAGRSVCAAVVGNGAAFEAGEDAEIVDVVYDPAGRTAPQDLLAAAEVLGSQTPQPLSGSLIRPLPARPQLRLARMLLWRPHLPDGVLRARCVPVLAAEGVAAVTLLPARYWAHMPYYRQWVAAGQGLDAAAAFAALLAQEPVFWKGFADAVRPTAAELPTLGSVPGTAFQAADDARGKQFVRNCRWQAGRSYGRSSEQGAGDDAVMAAAKKLVSGQNAGNDGAVRYAKLRLADFGGAFAELADDALNRLLGSRTPDKIHQAVQSGRLNAQQTPALVAALLRLYNSGQANAAVYLAYLYGKGLYVPQSLREAAAWARRAAAAGDWRGLRLHAEMVLAAPEAAPELLSADAEEQAAAVAWPQGKAPDERKIATAVSQFLVQDPAVKQMARAKLLQAAQAGHPHAEARIAELVAQGTLTAAPPAPQYSDIAIWLNNRLQPRSSRPAVPSEEDDIVVFPENMPELMQDDEDPYRQKFIRLGIAAAFGLFLAVVMVVVMRLIA</sequence>
<accession>A0ABS9NQL7</accession>
<dbReference type="Gene3D" id="1.25.40.10">
    <property type="entry name" value="Tetratricopeptide repeat domain"/>
    <property type="match status" value="1"/>
</dbReference>
<keyword evidence="1" id="KW-1133">Transmembrane helix</keyword>
<keyword evidence="3" id="KW-1185">Reference proteome</keyword>
<evidence type="ECO:0000313" key="2">
    <source>
        <dbReference type="EMBL" id="MCG6505092.1"/>
    </source>
</evidence>
<reference evidence="2 3" key="1">
    <citation type="submission" date="2022-02" db="EMBL/GenBank/DDBJ databases">
        <title>Genome sequence data of Kingella unionensis sp. nov. strain CICC 24913 (CCUG 75125).</title>
        <authorList>
            <person name="Xiao M."/>
        </authorList>
    </citation>
    <scope>NUCLEOTIDE SEQUENCE [LARGE SCALE GENOMIC DNA]</scope>
    <source>
        <strain evidence="2 3">CICC 24913</strain>
    </source>
</reference>
<dbReference type="InterPro" id="IPR006597">
    <property type="entry name" value="Sel1-like"/>
</dbReference>
<dbReference type="InterPro" id="IPR011990">
    <property type="entry name" value="TPR-like_helical_dom_sf"/>
</dbReference>
<proteinExistence type="predicted"/>
<keyword evidence="1" id="KW-0812">Transmembrane</keyword>
<feature type="transmembrane region" description="Helical" evidence="1">
    <location>
        <begin position="526"/>
        <end position="550"/>
    </location>
</feature>
<comment type="caution">
    <text evidence="2">The sequence shown here is derived from an EMBL/GenBank/DDBJ whole genome shotgun (WGS) entry which is preliminary data.</text>
</comment>